<dbReference type="InterPro" id="IPR049942">
    <property type="entry name" value="DML1/Misato"/>
</dbReference>
<dbReference type="OrthoDB" id="271881at2759"/>
<sequence length="569" mass="62757">MREIVTIQVGDFANYIGSHFWNFQDELLGLAEDPHGDSIFRSSSLNMDVLYRTGETHQGIPTYNPRLISIGLQGSLGSLSSTGSLYTSDPDPSDIITWSGNVSRYASEPQQKNLFLQTLYEEQTGPSAVSNDADVVSPTLQREVHDKDRVECLEKGVQYWTDFSKVQYHPRSLYELHSSWTDVKQFDNYGTGKDVLSEGLQGEEMNERMRLFVEECDHVQGIQFILDDSGGFSGVAAEYLENIADEYTNTPVLLYTVRDPHAYIHAKSQKDSITRSLHDAVSFSTLSSYCKLMVPIGLPSLSRSKLSSTLHVEDQKLFHCSAVYAAALHSISIPFRMDMRGPTVNTAYVSGAVDVGGIIQMLAGQGRQNMVATLDVAMPAPSLTGSILRSLNSLTPEVEEDVDDSQALESLITHGMLHAGRRASLSEVNDSIVAAYDCEMSKPKFSHASVSLCPLPIPLPFPSIFRSCVGRQGELLETPTEMTQTKGSLDIDSIPMAARLRSSRAVMPLIMKRLENLRKFGMQRGALGGGLLQNWGFGREEIEDMGEVMAKMVMQLDPHSQGSSGSDWD</sequence>
<keyword evidence="5" id="KW-0963">Cytoplasm</keyword>
<dbReference type="Pfam" id="PF14881">
    <property type="entry name" value="Tubulin_3"/>
    <property type="match status" value="1"/>
</dbReference>
<evidence type="ECO:0000259" key="7">
    <source>
        <dbReference type="Pfam" id="PF14881"/>
    </source>
</evidence>
<accession>A0A5P1EIY2</accession>
<feature type="domain" description="DML1/Misato tubulin" evidence="7">
    <location>
        <begin position="156"/>
        <end position="336"/>
    </location>
</feature>
<dbReference type="Gene3D" id="3.40.50.1440">
    <property type="entry name" value="Tubulin/FtsZ, GTPase domain"/>
    <property type="match status" value="1"/>
</dbReference>
<dbReference type="GO" id="GO:0005739">
    <property type="term" value="C:mitochondrion"/>
    <property type="evidence" value="ECO:0007669"/>
    <property type="project" value="UniProtKB-SubCell"/>
</dbReference>
<gene>
    <name evidence="8" type="ORF">A4U43_C07F29470</name>
</gene>
<evidence type="ECO:0008006" key="10">
    <source>
        <dbReference type="Google" id="ProtNLM"/>
    </source>
</evidence>
<evidence type="ECO:0000256" key="1">
    <source>
        <dbReference type="ARBA" id="ARBA00004173"/>
    </source>
</evidence>
<keyword evidence="9" id="KW-1185">Reference proteome</keyword>
<evidence type="ECO:0000256" key="3">
    <source>
        <dbReference type="ARBA" id="ARBA00008507"/>
    </source>
</evidence>
<dbReference type="Pfam" id="PF10644">
    <property type="entry name" value="Misat_Tub_SegII"/>
    <property type="match status" value="1"/>
</dbReference>
<dbReference type="GO" id="GO:0005856">
    <property type="term" value="C:cytoskeleton"/>
    <property type="evidence" value="ECO:0007669"/>
    <property type="project" value="UniProtKB-SubCell"/>
</dbReference>
<organism evidence="8 9">
    <name type="scientific">Asparagus officinalis</name>
    <name type="common">Garden asparagus</name>
    <dbReference type="NCBI Taxonomy" id="4686"/>
    <lineage>
        <taxon>Eukaryota</taxon>
        <taxon>Viridiplantae</taxon>
        <taxon>Streptophyta</taxon>
        <taxon>Embryophyta</taxon>
        <taxon>Tracheophyta</taxon>
        <taxon>Spermatophyta</taxon>
        <taxon>Magnoliopsida</taxon>
        <taxon>Liliopsida</taxon>
        <taxon>Asparagales</taxon>
        <taxon>Asparagaceae</taxon>
        <taxon>Asparagoideae</taxon>
        <taxon>Asparagus</taxon>
    </lineage>
</organism>
<comment type="subcellular location">
    <subcellularLocation>
        <location evidence="2">Cytoplasm</location>
        <location evidence="2">Cytoskeleton</location>
    </subcellularLocation>
    <subcellularLocation>
        <location evidence="1">Mitochondrion</location>
    </subcellularLocation>
</comment>
<dbReference type="Gramene" id="ONK64749">
    <property type="protein sequence ID" value="ONK64749"/>
    <property type="gene ID" value="A4U43_C07F29470"/>
</dbReference>
<comment type="similarity">
    <text evidence="3">Belongs to the misato family.</text>
</comment>
<dbReference type="Proteomes" id="UP000243459">
    <property type="component" value="Chromosome 7"/>
</dbReference>
<evidence type="ECO:0000313" key="9">
    <source>
        <dbReference type="Proteomes" id="UP000243459"/>
    </source>
</evidence>
<dbReference type="GO" id="GO:0007005">
    <property type="term" value="P:mitochondrion organization"/>
    <property type="evidence" value="ECO:0007669"/>
    <property type="project" value="InterPro"/>
</dbReference>
<protein>
    <recommendedName>
        <fullName evidence="10">Misato Segment II tubulin-like domain-containing protein</fullName>
    </recommendedName>
</protein>
<dbReference type="EMBL" id="CM007387">
    <property type="protein sequence ID" value="ONK64749.1"/>
    <property type="molecule type" value="Genomic_DNA"/>
</dbReference>
<keyword evidence="4" id="KW-0496">Mitochondrion</keyword>
<name>A0A5P1EIY2_ASPOF</name>
<dbReference type="InterPro" id="IPR036525">
    <property type="entry name" value="Tubulin/FtsZ_GTPase_sf"/>
</dbReference>
<keyword evidence="5" id="KW-0206">Cytoskeleton</keyword>
<dbReference type="OMA" id="RMAAYGC"/>
<dbReference type="AlphaFoldDB" id="A0A5P1EIY2"/>
<dbReference type="InterPro" id="IPR019605">
    <property type="entry name" value="Misato_II_tubulin-like"/>
</dbReference>
<reference evidence="9" key="1">
    <citation type="journal article" date="2017" name="Nat. Commun.">
        <title>The asparagus genome sheds light on the origin and evolution of a young Y chromosome.</title>
        <authorList>
            <person name="Harkess A."/>
            <person name="Zhou J."/>
            <person name="Xu C."/>
            <person name="Bowers J.E."/>
            <person name="Van der Hulst R."/>
            <person name="Ayyampalayam S."/>
            <person name="Mercati F."/>
            <person name="Riccardi P."/>
            <person name="McKain M.R."/>
            <person name="Kakrana A."/>
            <person name="Tang H."/>
            <person name="Ray J."/>
            <person name="Groenendijk J."/>
            <person name="Arikit S."/>
            <person name="Mathioni S.M."/>
            <person name="Nakano M."/>
            <person name="Shan H."/>
            <person name="Telgmann-Rauber A."/>
            <person name="Kanno A."/>
            <person name="Yue Z."/>
            <person name="Chen H."/>
            <person name="Li W."/>
            <person name="Chen Y."/>
            <person name="Xu X."/>
            <person name="Zhang Y."/>
            <person name="Luo S."/>
            <person name="Chen H."/>
            <person name="Gao J."/>
            <person name="Mao Z."/>
            <person name="Pires J.C."/>
            <person name="Luo M."/>
            <person name="Kudrna D."/>
            <person name="Wing R.A."/>
            <person name="Meyers B.C."/>
            <person name="Yi K."/>
            <person name="Kong H."/>
            <person name="Lavrijsen P."/>
            <person name="Sunseri F."/>
            <person name="Falavigna A."/>
            <person name="Ye Y."/>
            <person name="Leebens-Mack J.H."/>
            <person name="Chen G."/>
        </authorList>
    </citation>
    <scope>NUCLEOTIDE SEQUENCE [LARGE SCALE GENOMIC DNA]</scope>
    <source>
        <strain evidence="9">cv. DH0086</strain>
    </source>
</reference>
<dbReference type="PANTHER" id="PTHR13391">
    <property type="entry name" value="MITOCHONDRIAL DISTRIBUTION REGULATOR MISATO"/>
    <property type="match status" value="1"/>
</dbReference>
<evidence type="ECO:0000256" key="5">
    <source>
        <dbReference type="ARBA" id="ARBA00023212"/>
    </source>
</evidence>
<dbReference type="SUPFAM" id="SSF52490">
    <property type="entry name" value="Tubulin nucleotide-binding domain-like"/>
    <property type="match status" value="1"/>
</dbReference>
<dbReference type="PANTHER" id="PTHR13391:SF0">
    <property type="entry name" value="PROTEIN MISATO HOMOLOG 1"/>
    <property type="match status" value="1"/>
</dbReference>
<evidence type="ECO:0000256" key="2">
    <source>
        <dbReference type="ARBA" id="ARBA00004245"/>
    </source>
</evidence>
<feature type="domain" description="Misato Segment II tubulin-like" evidence="6">
    <location>
        <begin position="2"/>
        <end position="120"/>
    </location>
</feature>
<evidence type="ECO:0000259" key="6">
    <source>
        <dbReference type="Pfam" id="PF10644"/>
    </source>
</evidence>
<evidence type="ECO:0000313" key="8">
    <source>
        <dbReference type="EMBL" id="ONK64749.1"/>
    </source>
</evidence>
<dbReference type="PROSITE" id="PS00228">
    <property type="entry name" value="TUBULIN_B_AUTOREG"/>
    <property type="match status" value="1"/>
</dbReference>
<dbReference type="CDD" id="cd06060">
    <property type="entry name" value="misato"/>
    <property type="match status" value="1"/>
</dbReference>
<dbReference type="InterPro" id="IPR029209">
    <property type="entry name" value="DML1/Misato_tubulin"/>
</dbReference>
<dbReference type="InterPro" id="IPR013838">
    <property type="entry name" value="Beta-tubulin_BS"/>
</dbReference>
<proteinExistence type="inferred from homology"/>
<evidence type="ECO:0000256" key="4">
    <source>
        <dbReference type="ARBA" id="ARBA00023128"/>
    </source>
</evidence>